<dbReference type="InterPro" id="IPR033433">
    <property type="entry name" value="GtaA_N"/>
</dbReference>
<dbReference type="PANTHER" id="PTHR31987:SF1">
    <property type="entry name" value="GLUTAMINASE A"/>
    <property type="match status" value="1"/>
</dbReference>
<sequence length="832" mass="89522">MNVWYEKRSLLEPAAQANMGWAGKIRVNGTAYKWMGQDDRSKSASVTNIQITPTRSIFVIQAGPMNLTVTFLSPIEADDWVKQSIPFSYVSVEAQSLDGNSYPVQLYSDISAEWVSGDRSSQVRWSNANTGSSIYHEIQLQSPQQNSEIANQAQDGTVYYAMSTAQPNISWQIDRDETTRAGFQTNGILTNTMSTAFSSISPNYTVFGLAVDLGTIQSTSSPITWSVGYVRDPAVTYTTATGAMQQRRPYYVTQYANISDVIDAFTGDFTGAYDRAVALDQKIMSAASQISSQYSDIVSLATRQTMGALDITIATDSSGHLVPGDVKIFMKNLGTDRRVNAVEHIFAAFPMYLYLNASLGGALLEPLLEVQVSRTGQPYAAQDLGDVYPTATDPTVAPTQGVEQTGNMLIMELAHARISGNGTLLSRYYSTTKRWADYLVCNAIKSVNQTNKDQDKVVDSANIALKGVIGVKAMAEIAHALGQDSDAVEYGNQSTSLLSSWLSLATSMDGSHLLGTYGDQESWSLMYNLFSDKMLGLNLVSQSVIDTQTRYLSSLLAKAPEWGLPIDSTAGQFGNAAWSLYASAFVSDTTVRDSLIESVYNHANFNQTVGAFPERYNVTSNAVNNGRAGPALGGLFSHLVLTVPNQTISADSPFGPDGTGNGGPSSNAGAIADGVIGGLAFVGIVVAAFVVLRRRRAQQHEEAGKPKVMRQVPPHPTVTPYYQDSTTGFTGTTAALAGIEPDPYEGVGVIPPSKAKASPNRPHHDVPFESIATSDDSQAGSAWSRGLLSPAGAPSVSPTDVLGLRTEVENLRRVIHDIRAERLEPPPEYIEG</sequence>
<dbReference type="Pfam" id="PF16335">
    <property type="entry name" value="GtaA_6_Hairpin"/>
    <property type="match status" value="1"/>
</dbReference>
<feature type="transmembrane region" description="Helical" evidence="2">
    <location>
        <begin position="674"/>
        <end position="692"/>
    </location>
</feature>
<keyword evidence="6" id="KW-1185">Reference proteome</keyword>
<dbReference type="CDD" id="cd12087">
    <property type="entry name" value="TM_EGFR-like"/>
    <property type="match status" value="1"/>
</dbReference>
<feature type="domain" description="Glutaminase A N-terminal" evidence="4">
    <location>
        <begin position="54"/>
        <end position="285"/>
    </location>
</feature>
<keyword evidence="2" id="KW-0472">Membrane</keyword>
<dbReference type="OrthoDB" id="3918848at2759"/>
<dbReference type="InterPro" id="IPR052743">
    <property type="entry name" value="Glutaminase_GtaA"/>
</dbReference>
<evidence type="ECO:0000313" key="5">
    <source>
        <dbReference type="EMBL" id="PIL35943.1"/>
    </source>
</evidence>
<dbReference type="STRING" id="1077348.A0A2G8SQF0"/>
<evidence type="ECO:0000259" key="3">
    <source>
        <dbReference type="Pfam" id="PF16335"/>
    </source>
</evidence>
<feature type="domain" description="Glutaminase A central" evidence="3">
    <location>
        <begin position="291"/>
        <end position="638"/>
    </location>
</feature>
<accession>A0A2G8SQF0</accession>
<keyword evidence="2" id="KW-0812">Transmembrane</keyword>
<evidence type="ECO:0000259" key="4">
    <source>
        <dbReference type="Pfam" id="PF17168"/>
    </source>
</evidence>
<feature type="compositionally biased region" description="Polar residues" evidence="1">
    <location>
        <begin position="771"/>
        <end position="781"/>
    </location>
</feature>
<organism evidence="5 6">
    <name type="scientific">Ganoderma sinense ZZ0214-1</name>
    <dbReference type="NCBI Taxonomy" id="1077348"/>
    <lineage>
        <taxon>Eukaryota</taxon>
        <taxon>Fungi</taxon>
        <taxon>Dikarya</taxon>
        <taxon>Basidiomycota</taxon>
        <taxon>Agaricomycotina</taxon>
        <taxon>Agaricomycetes</taxon>
        <taxon>Polyporales</taxon>
        <taxon>Polyporaceae</taxon>
        <taxon>Ganoderma</taxon>
    </lineage>
</organism>
<name>A0A2G8SQF0_9APHY</name>
<dbReference type="Pfam" id="PF17168">
    <property type="entry name" value="DUF5127"/>
    <property type="match status" value="1"/>
</dbReference>
<evidence type="ECO:0008006" key="7">
    <source>
        <dbReference type="Google" id="ProtNLM"/>
    </source>
</evidence>
<dbReference type="EMBL" id="AYKW01000002">
    <property type="protein sequence ID" value="PIL35943.1"/>
    <property type="molecule type" value="Genomic_DNA"/>
</dbReference>
<feature type="region of interest" description="Disordered" evidence="1">
    <location>
        <begin position="771"/>
        <end position="799"/>
    </location>
</feature>
<proteinExistence type="predicted"/>
<evidence type="ECO:0000256" key="1">
    <source>
        <dbReference type="SAM" id="MobiDB-lite"/>
    </source>
</evidence>
<dbReference type="Proteomes" id="UP000230002">
    <property type="component" value="Unassembled WGS sequence"/>
</dbReference>
<protein>
    <recommendedName>
        <fullName evidence="7">DUF1793-domain-containing protein</fullName>
    </recommendedName>
</protein>
<gene>
    <name evidence="5" type="ORF">GSI_01603</name>
</gene>
<evidence type="ECO:0000256" key="2">
    <source>
        <dbReference type="SAM" id="Phobius"/>
    </source>
</evidence>
<keyword evidence="2" id="KW-1133">Transmembrane helix</keyword>
<dbReference type="InterPro" id="IPR032514">
    <property type="entry name" value="GtaA_central"/>
</dbReference>
<dbReference type="PANTHER" id="PTHR31987">
    <property type="entry name" value="GLUTAMINASE A-RELATED"/>
    <property type="match status" value="1"/>
</dbReference>
<reference evidence="5 6" key="1">
    <citation type="journal article" date="2015" name="Sci. Rep.">
        <title>Chromosome-level genome map provides insights into diverse defense mechanisms in the medicinal fungus Ganoderma sinense.</title>
        <authorList>
            <person name="Zhu Y."/>
            <person name="Xu J."/>
            <person name="Sun C."/>
            <person name="Zhou S."/>
            <person name="Xu H."/>
            <person name="Nelson D.R."/>
            <person name="Qian J."/>
            <person name="Song J."/>
            <person name="Luo H."/>
            <person name="Xiang L."/>
            <person name="Li Y."/>
            <person name="Xu Z."/>
            <person name="Ji A."/>
            <person name="Wang L."/>
            <person name="Lu S."/>
            <person name="Hayward A."/>
            <person name="Sun W."/>
            <person name="Li X."/>
            <person name="Schwartz D.C."/>
            <person name="Wang Y."/>
            <person name="Chen S."/>
        </authorList>
    </citation>
    <scope>NUCLEOTIDE SEQUENCE [LARGE SCALE GENOMIC DNA]</scope>
    <source>
        <strain evidence="5 6">ZZ0214-1</strain>
    </source>
</reference>
<dbReference type="AlphaFoldDB" id="A0A2G8SQF0"/>
<comment type="caution">
    <text evidence="5">The sequence shown here is derived from an EMBL/GenBank/DDBJ whole genome shotgun (WGS) entry which is preliminary data.</text>
</comment>
<evidence type="ECO:0000313" key="6">
    <source>
        <dbReference type="Proteomes" id="UP000230002"/>
    </source>
</evidence>